<evidence type="ECO:0000256" key="10">
    <source>
        <dbReference type="SAM" id="MobiDB-lite"/>
    </source>
</evidence>
<proteinExistence type="inferred from homology"/>
<evidence type="ECO:0000313" key="13">
    <source>
        <dbReference type="Proteomes" id="UP000051952"/>
    </source>
</evidence>
<dbReference type="OrthoDB" id="10252354at2759"/>
<dbReference type="VEuPathDB" id="TriTrypDB:BSAL_54310"/>
<keyword evidence="4" id="KW-0067">ATP-binding</keyword>
<comment type="catalytic activity">
    <reaction evidence="9">
        <text>L-tyrosyl-[protein] + ATP = O-phospho-L-tyrosyl-[protein] + ADP + H(+)</text>
        <dbReference type="Rhea" id="RHEA:10596"/>
        <dbReference type="Rhea" id="RHEA-COMP:10136"/>
        <dbReference type="Rhea" id="RHEA-COMP:20101"/>
        <dbReference type="ChEBI" id="CHEBI:15378"/>
        <dbReference type="ChEBI" id="CHEBI:30616"/>
        <dbReference type="ChEBI" id="CHEBI:46858"/>
        <dbReference type="ChEBI" id="CHEBI:61978"/>
        <dbReference type="ChEBI" id="CHEBI:456216"/>
        <dbReference type="EC" id="2.7.12.2"/>
    </reaction>
</comment>
<dbReference type="Pfam" id="PF00069">
    <property type="entry name" value="Pkinase"/>
    <property type="match status" value="2"/>
</dbReference>
<evidence type="ECO:0000256" key="8">
    <source>
        <dbReference type="ARBA" id="ARBA00049299"/>
    </source>
</evidence>
<dbReference type="EMBL" id="CYKH01000132">
    <property type="protein sequence ID" value="CUE72613.1"/>
    <property type="molecule type" value="Genomic_DNA"/>
</dbReference>
<dbReference type="AlphaFoldDB" id="A0A0S4IQ73"/>
<dbReference type="SMART" id="SM00220">
    <property type="entry name" value="S_TKc"/>
    <property type="match status" value="1"/>
</dbReference>
<comment type="catalytic activity">
    <reaction evidence="8">
        <text>L-threonyl-[protein] + ATP = O-phospho-L-threonyl-[protein] + ADP + H(+)</text>
        <dbReference type="Rhea" id="RHEA:46608"/>
        <dbReference type="Rhea" id="RHEA-COMP:11060"/>
        <dbReference type="Rhea" id="RHEA-COMP:11605"/>
        <dbReference type="ChEBI" id="CHEBI:15378"/>
        <dbReference type="ChEBI" id="CHEBI:30013"/>
        <dbReference type="ChEBI" id="CHEBI:30616"/>
        <dbReference type="ChEBI" id="CHEBI:61977"/>
        <dbReference type="ChEBI" id="CHEBI:456216"/>
        <dbReference type="EC" id="2.7.12.2"/>
    </reaction>
</comment>
<keyword evidence="1" id="KW-0808">Transferase</keyword>
<evidence type="ECO:0000256" key="4">
    <source>
        <dbReference type="ARBA" id="ARBA00022840"/>
    </source>
</evidence>
<keyword evidence="2" id="KW-0547">Nucleotide-binding</keyword>
<dbReference type="GO" id="GO:0005524">
    <property type="term" value="F:ATP binding"/>
    <property type="evidence" value="ECO:0007669"/>
    <property type="project" value="UniProtKB-KW"/>
</dbReference>
<evidence type="ECO:0000259" key="11">
    <source>
        <dbReference type="PROSITE" id="PS50011"/>
    </source>
</evidence>
<evidence type="ECO:0000256" key="5">
    <source>
        <dbReference type="ARBA" id="ARBA00038035"/>
    </source>
</evidence>
<evidence type="ECO:0000256" key="7">
    <source>
        <dbReference type="ARBA" id="ARBA00049014"/>
    </source>
</evidence>
<comment type="similarity">
    <text evidence="5">Belongs to the protein kinase superfamily. STE Ser/Thr protein kinase family. MAP kinase kinase subfamily.</text>
</comment>
<protein>
    <recommendedName>
        <fullName evidence="6">mitogen-activated protein kinase kinase</fullName>
        <ecNumber evidence="6">2.7.12.2</ecNumber>
    </recommendedName>
</protein>
<gene>
    <name evidence="12" type="ORF">BSAL_54310</name>
</gene>
<feature type="domain" description="Protein kinase" evidence="11">
    <location>
        <begin position="231"/>
        <end position="591"/>
    </location>
</feature>
<evidence type="ECO:0000256" key="6">
    <source>
        <dbReference type="ARBA" id="ARBA00038999"/>
    </source>
</evidence>
<dbReference type="Gene3D" id="1.10.510.10">
    <property type="entry name" value="Transferase(Phosphotransferase) domain 1"/>
    <property type="match status" value="2"/>
</dbReference>
<evidence type="ECO:0000256" key="1">
    <source>
        <dbReference type="ARBA" id="ARBA00022679"/>
    </source>
</evidence>
<dbReference type="PROSITE" id="PS50011">
    <property type="entry name" value="PROTEIN_KINASE_DOM"/>
    <property type="match status" value="1"/>
</dbReference>
<evidence type="ECO:0000256" key="9">
    <source>
        <dbReference type="ARBA" id="ARBA00051693"/>
    </source>
</evidence>
<evidence type="ECO:0000256" key="3">
    <source>
        <dbReference type="ARBA" id="ARBA00022777"/>
    </source>
</evidence>
<comment type="catalytic activity">
    <reaction evidence="7">
        <text>L-seryl-[protein] + ATP = O-phospho-L-seryl-[protein] + ADP + H(+)</text>
        <dbReference type="Rhea" id="RHEA:17989"/>
        <dbReference type="Rhea" id="RHEA-COMP:9863"/>
        <dbReference type="Rhea" id="RHEA-COMP:11604"/>
        <dbReference type="ChEBI" id="CHEBI:15378"/>
        <dbReference type="ChEBI" id="CHEBI:29999"/>
        <dbReference type="ChEBI" id="CHEBI:30616"/>
        <dbReference type="ChEBI" id="CHEBI:83421"/>
        <dbReference type="ChEBI" id="CHEBI:456216"/>
        <dbReference type="EC" id="2.7.12.2"/>
    </reaction>
</comment>
<feature type="compositionally biased region" description="Low complexity" evidence="10">
    <location>
        <begin position="100"/>
        <end position="111"/>
    </location>
</feature>
<dbReference type="SUPFAM" id="SSF56112">
    <property type="entry name" value="Protein kinase-like (PK-like)"/>
    <property type="match status" value="1"/>
</dbReference>
<feature type="region of interest" description="Disordered" evidence="10">
    <location>
        <begin position="26"/>
        <end position="45"/>
    </location>
</feature>
<dbReference type="GO" id="GO:0004708">
    <property type="term" value="F:MAP kinase kinase activity"/>
    <property type="evidence" value="ECO:0007669"/>
    <property type="project" value="UniProtKB-EC"/>
</dbReference>
<feature type="region of interest" description="Disordered" evidence="10">
    <location>
        <begin position="90"/>
        <end position="118"/>
    </location>
</feature>
<dbReference type="PANTHER" id="PTHR48013">
    <property type="entry name" value="DUAL SPECIFICITY MITOGEN-ACTIVATED PROTEIN KINASE KINASE 5-RELATED"/>
    <property type="match status" value="1"/>
</dbReference>
<dbReference type="InterPro" id="IPR011009">
    <property type="entry name" value="Kinase-like_dom_sf"/>
</dbReference>
<evidence type="ECO:0000313" key="12">
    <source>
        <dbReference type="EMBL" id="CUE72613.1"/>
    </source>
</evidence>
<name>A0A0S4IQ73_BODSA</name>
<sequence>MFILNSFLHVEGKRVQAVKGKISEQHNPYSKRTMRRPARPPPTGFKIAIPTASQKSVAVESRTAEDMKQQIYIHNDDSMVSPYISSDAPQFVDPNHHHITTAAGTSSSSNAEPPHLHMQPPHQAKFIHVNRTNIYVLVDGGSLFHDDHLHPHHDEEFTMVSGRSSMRDQIVREMTASASSSEFDEALAEVTTPPRNDLLGLAVPYATGRGGGGQGAGGRRLPRHSSDYEGMTMLSFIGGGQQGTVHAARLRNGMRCAVKLIDIHSATSANNDAERQGLKAGIVRELNMVKSLRDAPQAQVQYLVAAYNASCVIKDHAKRLSIYMELMGPSVESLQRTIGRMPHIAVTKIRQQAFAVKSQHSTPLKPADMQKTDWSQGGKERVPMGQSFHVDRQTQCPEILLSIIAHDVLRGLHDLHTTHCRVHCDLKPANILITEDFRTFKIGDFGCALLLGKDGSVVQRGVALGSKIYRAPEQFGSPTSSFDVGGGMSDAERSNSFDGALGGSSSSAHMTFSSKVDIWALGICLLELANGCHPTKPFQHDFWNFSSKLSVRHMVMPIQCTVSFYDFIEKCLCRDPNKRPSAQELMSHAFVKQVTPSQRKSLPTFVQKLTKECEEFQRKERLESLRLSVLTATKNRSDSDHHKRKSAATWRGFTHLLAPGAPPPTNDTDLFPQLGA</sequence>
<keyword evidence="3 12" id="KW-0418">Kinase</keyword>
<dbReference type="EC" id="2.7.12.2" evidence="6"/>
<keyword evidence="13" id="KW-1185">Reference proteome</keyword>
<accession>A0A0S4IQ73</accession>
<reference evidence="13" key="1">
    <citation type="submission" date="2015-09" db="EMBL/GenBank/DDBJ databases">
        <authorList>
            <consortium name="Pathogen Informatics"/>
        </authorList>
    </citation>
    <scope>NUCLEOTIDE SEQUENCE [LARGE SCALE GENOMIC DNA]</scope>
    <source>
        <strain evidence="13">Lake Konstanz</strain>
    </source>
</reference>
<feature type="region of interest" description="Disordered" evidence="10">
    <location>
        <begin position="655"/>
        <end position="676"/>
    </location>
</feature>
<dbReference type="InterPro" id="IPR000719">
    <property type="entry name" value="Prot_kinase_dom"/>
</dbReference>
<dbReference type="Proteomes" id="UP000051952">
    <property type="component" value="Unassembled WGS sequence"/>
</dbReference>
<dbReference type="PANTHER" id="PTHR48013:SF9">
    <property type="entry name" value="DUAL SPECIFICITY MITOGEN-ACTIVATED PROTEIN KINASE KINASE 5"/>
    <property type="match status" value="1"/>
</dbReference>
<evidence type="ECO:0000256" key="2">
    <source>
        <dbReference type="ARBA" id="ARBA00022741"/>
    </source>
</evidence>
<organism evidence="12 13">
    <name type="scientific">Bodo saltans</name>
    <name type="common">Flagellated protozoan</name>
    <dbReference type="NCBI Taxonomy" id="75058"/>
    <lineage>
        <taxon>Eukaryota</taxon>
        <taxon>Discoba</taxon>
        <taxon>Euglenozoa</taxon>
        <taxon>Kinetoplastea</taxon>
        <taxon>Metakinetoplastina</taxon>
        <taxon>Eubodonida</taxon>
        <taxon>Bodonidae</taxon>
        <taxon>Bodo</taxon>
    </lineage>
</organism>